<feature type="non-terminal residue" evidence="2">
    <location>
        <position position="48"/>
    </location>
</feature>
<accession>A0AAV5MW89</accession>
<comment type="caution">
    <text evidence="2">The sequence shown here is derived from an EMBL/GenBank/DDBJ whole genome shotgun (WGS) entry which is preliminary data.</text>
</comment>
<feature type="region of interest" description="Disordered" evidence="1">
    <location>
        <begin position="1"/>
        <end position="33"/>
    </location>
</feature>
<dbReference type="AlphaFoldDB" id="A0AAV5MW89"/>
<protein>
    <submittedName>
        <fullName evidence="2">Uncharacterized protein</fullName>
    </submittedName>
</protein>
<feature type="compositionally biased region" description="Basic and acidic residues" evidence="1">
    <location>
        <begin position="22"/>
        <end position="33"/>
    </location>
</feature>
<name>A0AAV5MW89_9ROSI</name>
<evidence type="ECO:0000313" key="2">
    <source>
        <dbReference type="EMBL" id="GKV53750.1"/>
    </source>
</evidence>
<proteinExistence type="predicted"/>
<sequence length="48" mass="5495">MGIKFSRGRIRPSARGYGISSRELHPDYPRAPHPDYPGIWQPFYPGIP</sequence>
<keyword evidence="3" id="KW-1185">Reference proteome</keyword>
<evidence type="ECO:0000256" key="1">
    <source>
        <dbReference type="SAM" id="MobiDB-lite"/>
    </source>
</evidence>
<reference evidence="2 3" key="1">
    <citation type="journal article" date="2021" name="Commun. Biol.">
        <title>The genome of Shorea leprosula (Dipterocarpaceae) highlights the ecological relevance of drought in aseasonal tropical rainforests.</title>
        <authorList>
            <person name="Ng K.K.S."/>
            <person name="Kobayashi M.J."/>
            <person name="Fawcett J.A."/>
            <person name="Hatakeyama M."/>
            <person name="Paape T."/>
            <person name="Ng C.H."/>
            <person name="Ang C.C."/>
            <person name="Tnah L.H."/>
            <person name="Lee C.T."/>
            <person name="Nishiyama T."/>
            <person name="Sese J."/>
            <person name="O'Brien M.J."/>
            <person name="Copetti D."/>
            <person name="Mohd Noor M.I."/>
            <person name="Ong R.C."/>
            <person name="Putra M."/>
            <person name="Sireger I.Z."/>
            <person name="Indrioko S."/>
            <person name="Kosugi Y."/>
            <person name="Izuno A."/>
            <person name="Isagi Y."/>
            <person name="Lee S.L."/>
            <person name="Shimizu K.K."/>
        </authorList>
    </citation>
    <scope>NUCLEOTIDE SEQUENCE [LARGE SCALE GENOMIC DNA]</scope>
    <source>
        <strain evidence="2">214</strain>
    </source>
</reference>
<feature type="compositionally biased region" description="Basic residues" evidence="1">
    <location>
        <begin position="1"/>
        <end position="12"/>
    </location>
</feature>
<organism evidence="2 3">
    <name type="scientific">Rubroshorea leprosula</name>
    <dbReference type="NCBI Taxonomy" id="152421"/>
    <lineage>
        <taxon>Eukaryota</taxon>
        <taxon>Viridiplantae</taxon>
        <taxon>Streptophyta</taxon>
        <taxon>Embryophyta</taxon>
        <taxon>Tracheophyta</taxon>
        <taxon>Spermatophyta</taxon>
        <taxon>Magnoliopsida</taxon>
        <taxon>eudicotyledons</taxon>
        <taxon>Gunneridae</taxon>
        <taxon>Pentapetalae</taxon>
        <taxon>rosids</taxon>
        <taxon>malvids</taxon>
        <taxon>Malvales</taxon>
        <taxon>Dipterocarpaceae</taxon>
        <taxon>Rubroshorea</taxon>
    </lineage>
</organism>
<dbReference type="EMBL" id="BPVZ01001831">
    <property type="protein sequence ID" value="GKV53750.1"/>
    <property type="molecule type" value="Genomic_DNA"/>
</dbReference>
<gene>
    <name evidence="2" type="ORF">SLEP1_g60266</name>
</gene>
<dbReference type="Proteomes" id="UP001054252">
    <property type="component" value="Unassembled WGS sequence"/>
</dbReference>
<evidence type="ECO:0000313" key="3">
    <source>
        <dbReference type="Proteomes" id="UP001054252"/>
    </source>
</evidence>